<protein>
    <submittedName>
        <fullName evidence="1">Uncharacterized protein</fullName>
    </submittedName>
</protein>
<dbReference type="RefSeq" id="WP_019420067.1">
    <property type="nucleotide sequence ID" value="NZ_JAJNBZ010000005.1"/>
</dbReference>
<sequence length="90" mass="10880">MVPNYEKTIKRVLIPQYKWHQVEEEGRTKLVKTKELQSDEYGRPKIGGVVEDRMFQFQHFLYDSEKYGGAETDYQRKKQYMAHYDWSNPS</sequence>
<comment type="caution">
    <text evidence="1">The sequence shown here is derived from an EMBL/GenBank/DDBJ whole genome shotgun (WGS) entry which is preliminary data.</text>
</comment>
<organism evidence="1 2">
    <name type="scientific">Paenibacillus profundus</name>
    <dbReference type="NCBI Taxonomy" id="1173085"/>
    <lineage>
        <taxon>Bacteria</taxon>
        <taxon>Bacillati</taxon>
        <taxon>Bacillota</taxon>
        <taxon>Bacilli</taxon>
        <taxon>Bacillales</taxon>
        <taxon>Paenibacillaceae</taxon>
        <taxon>Paenibacillus</taxon>
    </lineage>
</organism>
<evidence type="ECO:0000313" key="2">
    <source>
        <dbReference type="Proteomes" id="UP001199916"/>
    </source>
</evidence>
<keyword evidence="2" id="KW-1185">Reference proteome</keyword>
<name>A0ABS8YEE8_9BACL</name>
<accession>A0ABS8YEE8</accession>
<proteinExistence type="predicted"/>
<gene>
    <name evidence="1" type="ORF">LQV63_09870</name>
</gene>
<reference evidence="1 2" key="1">
    <citation type="submission" date="2021-11" db="EMBL/GenBank/DDBJ databases">
        <title>Draft genome sequence of Paenibacillus profundus YoMME, a new Gram-positive bacteria with exoelectrogenic properties.</title>
        <authorList>
            <person name="Hubenova Y."/>
            <person name="Hubenova E."/>
            <person name="Manasiev Y."/>
            <person name="Peykov S."/>
            <person name="Mitov M."/>
        </authorList>
    </citation>
    <scope>NUCLEOTIDE SEQUENCE [LARGE SCALE GENOMIC DNA]</scope>
    <source>
        <strain evidence="1 2">YoMME</strain>
    </source>
</reference>
<dbReference type="Proteomes" id="UP001199916">
    <property type="component" value="Unassembled WGS sequence"/>
</dbReference>
<evidence type="ECO:0000313" key="1">
    <source>
        <dbReference type="EMBL" id="MCE5169619.1"/>
    </source>
</evidence>
<dbReference type="EMBL" id="JAJNBZ010000005">
    <property type="protein sequence ID" value="MCE5169619.1"/>
    <property type="molecule type" value="Genomic_DNA"/>
</dbReference>